<dbReference type="FunFam" id="2.40.50.90:FF:000001">
    <property type="entry name" value="Staphylococcal nuclease domain-containing protein"/>
    <property type="match status" value="1"/>
</dbReference>
<dbReference type="GO" id="GO:0005634">
    <property type="term" value="C:nucleus"/>
    <property type="evidence" value="ECO:0007669"/>
    <property type="project" value="TreeGrafter"/>
</dbReference>
<feature type="domain" description="TNase-like" evidence="1">
    <location>
        <begin position="38"/>
        <end position="187"/>
    </location>
</feature>
<name>A0A336NA88_CULSO</name>
<dbReference type="GO" id="GO:0003723">
    <property type="term" value="F:RNA binding"/>
    <property type="evidence" value="ECO:0007669"/>
    <property type="project" value="TreeGrafter"/>
</dbReference>
<protein>
    <submittedName>
        <fullName evidence="2">CSON010985 protein</fullName>
    </submittedName>
</protein>
<dbReference type="Pfam" id="PF00565">
    <property type="entry name" value="SNase"/>
    <property type="match status" value="1"/>
</dbReference>
<organism evidence="2">
    <name type="scientific">Culicoides sonorensis</name>
    <name type="common">Biting midge</name>
    <dbReference type="NCBI Taxonomy" id="179676"/>
    <lineage>
        <taxon>Eukaryota</taxon>
        <taxon>Metazoa</taxon>
        <taxon>Ecdysozoa</taxon>
        <taxon>Arthropoda</taxon>
        <taxon>Hexapoda</taxon>
        <taxon>Insecta</taxon>
        <taxon>Pterygota</taxon>
        <taxon>Neoptera</taxon>
        <taxon>Endopterygota</taxon>
        <taxon>Diptera</taxon>
        <taxon>Nematocera</taxon>
        <taxon>Chironomoidea</taxon>
        <taxon>Ceratopogonidae</taxon>
        <taxon>Ceratopogoninae</taxon>
        <taxon>Culicoides</taxon>
        <taxon>Monoculicoides</taxon>
    </lineage>
</organism>
<dbReference type="AlphaFoldDB" id="A0A336NA88"/>
<evidence type="ECO:0000313" key="2">
    <source>
        <dbReference type="EMBL" id="SSX35728.1"/>
    </source>
</evidence>
<dbReference type="InterPro" id="IPR035437">
    <property type="entry name" value="SNase_OB-fold_sf"/>
</dbReference>
<evidence type="ECO:0000259" key="1">
    <source>
        <dbReference type="PROSITE" id="PS50830"/>
    </source>
</evidence>
<proteinExistence type="predicted"/>
<dbReference type="PANTHER" id="PTHR12302">
    <property type="entry name" value="EBNA2 BINDING PROTEIN P100"/>
    <property type="match status" value="1"/>
</dbReference>
<reference evidence="2" key="1">
    <citation type="submission" date="2018-07" db="EMBL/GenBank/DDBJ databases">
        <authorList>
            <person name="Quirk P.G."/>
            <person name="Krulwich T.A."/>
        </authorList>
    </citation>
    <scope>NUCLEOTIDE SEQUENCE</scope>
</reference>
<dbReference type="PANTHER" id="PTHR12302:SF2">
    <property type="entry name" value="STAPHYLOCOCCAL NUCLEASE DOMAIN-CONTAINING PROTEIN 1"/>
    <property type="match status" value="1"/>
</dbReference>
<dbReference type="InterPro" id="IPR016071">
    <property type="entry name" value="Staphylococal_nuclease_OB-fold"/>
</dbReference>
<dbReference type="SMART" id="SM00318">
    <property type="entry name" value="SNc"/>
    <property type="match status" value="1"/>
</dbReference>
<dbReference type="SUPFAM" id="SSF50199">
    <property type="entry name" value="Staphylococcal nuclease"/>
    <property type="match status" value="2"/>
</dbReference>
<dbReference type="GO" id="GO:0004518">
    <property type="term" value="F:nuclease activity"/>
    <property type="evidence" value="ECO:0007669"/>
    <property type="project" value="TreeGrafter"/>
</dbReference>
<dbReference type="Gene3D" id="2.40.50.90">
    <property type="match status" value="2"/>
</dbReference>
<dbReference type="PROSITE" id="PS50830">
    <property type="entry name" value="TNASE_3"/>
    <property type="match status" value="1"/>
</dbReference>
<gene>
    <name evidence="2" type="primary">CSON010985</name>
</gene>
<dbReference type="GO" id="GO:0005829">
    <property type="term" value="C:cytosol"/>
    <property type="evidence" value="ECO:0007669"/>
    <property type="project" value="TreeGrafter"/>
</dbReference>
<sequence length="284" mass="32777">MLKNDVIERLRYAEKLAKSNKLKLWENYQDIAKSRQNKEFIGIVTEIFNGDFLVVKCSGEMKKVYLSSIKPPREIKNEDENKKSKTTRFLYEIPYLFECREFLRKKLIGKKVSCKLDYSTTGKDNQQDKYYYTVMIGGCNIAESLVSQGLATVIRYRQDNDQRSSHYNELLNAELIASREGKGLHSKKDCSTIRLVDLTVDTTKIRHQYLPSWQRALKINAIVEFVASGSRFRIFIQKDNCLVNFLLMGINCPRSARPGANEKKSAEGEPYGNEALNFVKEKVI</sequence>
<dbReference type="EMBL" id="UFQT01004601">
    <property type="protein sequence ID" value="SSX35728.1"/>
    <property type="molecule type" value="Genomic_DNA"/>
</dbReference>
<accession>A0A336NA88</accession>
<dbReference type="GO" id="GO:0006402">
    <property type="term" value="P:mRNA catabolic process"/>
    <property type="evidence" value="ECO:0007669"/>
    <property type="project" value="TreeGrafter"/>
</dbReference>
<dbReference type="VEuPathDB" id="VectorBase:CSON010985"/>